<keyword evidence="1" id="KW-1133">Transmembrane helix</keyword>
<keyword evidence="1" id="KW-0406">Ion transport</keyword>
<comment type="caution">
    <text evidence="3">The sequence shown here is derived from an EMBL/GenBank/DDBJ whole genome shotgun (WGS) entry which is preliminary data.</text>
</comment>
<dbReference type="AlphaFoldDB" id="A0A8J7FR64"/>
<keyword evidence="1" id="KW-0813">Transport</keyword>
<dbReference type="PANTHER" id="PTHR36178:SF1">
    <property type="entry name" value="SODIUM_GLUTAMATE SYMPORTER"/>
    <property type="match status" value="1"/>
</dbReference>
<organism evidence="3 4">
    <name type="scientific">Chitinilyticum piscinae</name>
    <dbReference type="NCBI Taxonomy" id="2866724"/>
    <lineage>
        <taxon>Bacteria</taxon>
        <taxon>Pseudomonadati</taxon>
        <taxon>Pseudomonadota</taxon>
        <taxon>Betaproteobacteria</taxon>
        <taxon>Neisseriales</taxon>
        <taxon>Chitinibacteraceae</taxon>
        <taxon>Chitinilyticum</taxon>
    </lineage>
</organism>
<comment type="similarity">
    <text evidence="1">Belongs to the glutamate:Na(+) symporter (ESS) (TC 2.A.27) family.</text>
</comment>
<dbReference type="GO" id="GO:0005886">
    <property type="term" value="C:plasma membrane"/>
    <property type="evidence" value="ECO:0007669"/>
    <property type="project" value="UniProtKB-SubCell"/>
</dbReference>
<dbReference type="Proteomes" id="UP000604481">
    <property type="component" value="Unassembled WGS sequence"/>
</dbReference>
<dbReference type="Pfam" id="PF03616">
    <property type="entry name" value="Glt_symporter"/>
    <property type="match status" value="1"/>
</dbReference>
<feature type="transmembrane region" description="Helical" evidence="1">
    <location>
        <begin position="37"/>
        <end position="56"/>
    </location>
</feature>
<dbReference type="RefSeq" id="WP_194116092.1">
    <property type="nucleotide sequence ID" value="NZ_JADFUA010000004.1"/>
</dbReference>
<keyword evidence="1" id="KW-0739">Sodium transport</keyword>
<feature type="transmembrane region" description="Helical" evidence="1">
    <location>
        <begin position="6"/>
        <end position="25"/>
    </location>
</feature>
<gene>
    <name evidence="1 3" type="primary">gltS</name>
    <name evidence="3" type="ORF">INR99_08085</name>
</gene>
<evidence type="ECO:0000313" key="3">
    <source>
        <dbReference type="EMBL" id="MBE9609306.1"/>
    </source>
</evidence>
<feature type="transmembrane region" description="Helical" evidence="1">
    <location>
        <begin position="124"/>
        <end position="148"/>
    </location>
</feature>
<keyword evidence="1" id="KW-0769">Symport</keyword>
<evidence type="ECO:0000313" key="4">
    <source>
        <dbReference type="Proteomes" id="UP000604481"/>
    </source>
</evidence>
<keyword evidence="1" id="KW-0997">Cell inner membrane</keyword>
<proteinExistence type="inferred from homology"/>
<feature type="transmembrane region" description="Helical" evidence="1">
    <location>
        <begin position="274"/>
        <end position="294"/>
    </location>
</feature>
<keyword evidence="1" id="KW-0029">Amino-acid transport</keyword>
<dbReference type="InterPro" id="IPR004445">
    <property type="entry name" value="GltS"/>
</dbReference>
<feature type="transmembrane region" description="Helical" evidence="1">
    <location>
        <begin position="68"/>
        <end position="87"/>
    </location>
</feature>
<accession>A0A8J7FR64</accession>
<name>A0A8J7FR64_9NEIS</name>
<feature type="transmembrane region" description="Helical" evidence="1">
    <location>
        <begin position="94"/>
        <end position="118"/>
    </location>
</feature>
<comment type="subcellular location">
    <subcellularLocation>
        <location evidence="1">Cell inner membrane</location>
        <topology evidence="1">Multi-pass membrane protein</topology>
    </subcellularLocation>
</comment>
<feature type="transmembrane region" description="Helical" evidence="1">
    <location>
        <begin position="301"/>
        <end position="323"/>
    </location>
</feature>
<dbReference type="GO" id="GO:0015813">
    <property type="term" value="P:L-glutamate transmembrane transport"/>
    <property type="evidence" value="ECO:0007669"/>
    <property type="project" value="UniProtKB-UniRule"/>
</dbReference>
<keyword evidence="1" id="KW-1003">Cell membrane</keyword>
<keyword evidence="1" id="KW-0915">Sodium</keyword>
<protein>
    <recommendedName>
        <fullName evidence="1 2">Sodium/glutamate symporter</fullName>
    </recommendedName>
</protein>
<feature type="transmembrane region" description="Helical" evidence="1">
    <location>
        <begin position="160"/>
        <end position="180"/>
    </location>
</feature>
<sequence length="398" mass="41452">MLQLDFYGTLVAASLVLLLGKFLLAKTPLLRTYTIPEPVAGGLLVALALLGAHEVLDVQVRFDTGLQTPLMLAFFASIGLNADLASLRSGGRKLAIFLLVVIGLLLLQNTLGVALASALGLSPLFGLLAGSITLSGGHGTGAAWSAVFSQDYGLANTRELAIACATFGLVLGGLIGGPVANRLMKRVSPPGTEHDADVPPTAFEQPQAVRLITTESFIETLSLIALCLLGGNYLAALCKGTALELPTFVCVLFVGVLLRNGLSMLGWYSVFDRAVSVLGNVSLSLFLAIALMSLRLWELTGLALPIVLILTAQTVAMAVYASVVTFRVMGSNYDAAVLAAGHCGFGLGATPTAIANMQAVTSRFGPSHIAFLIVPMVGAFFIDLVNAIIIKLFVAILG</sequence>
<feature type="transmembrane region" description="Helical" evidence="1">
    <location>
        <begin position="335"/>
        <end position="357"/>
    </location>
</feature>
<feature type="transmembrane region" description="Helical" evidence="1">
    <location>
        <begin position="369"/>
        <end position="397"/>
    </location>
</feature>
<dbReference type="EMBL" id="JADFUA010000004">
    <property type="protein sequence ID" value="MBE9609306.1"/>
    <property type="molecule type" value="Genomic_DNA"/>
</dbReference>
<dbReference type="HAMAP" id="MF_02062">
    <property type="entry name" value="GltS"/>
    <property type="match status" value="1"/>
</dbReference>
<dbReference type="NCBIfam" id="TIGR00210">
    <property type="entry name" value="gltS"/>
    <property type="match status" value="1"/>
</dbReference>
<keyword evidence="1" id="KW-0812">Transmembrane</keyword>
<dbReference type="GO" id="GO:0015501">
    <property type="term" value="F:glutamate:sodium symporter activity"/>
    <property type="evidence" value="ECO:0007669"/>
    <property type="project" value="UniProtKB-UniRule"/>
</dbReference>
<dbReference type="PANTHER" id="PTHR36178">
    <property type="entry name" value="SLR0625 PROTEIN"/>
    <property type="match status" value="1"/>
</dbReference>
<comment type="function">
    <text evidence="1">Catalyzes the sodium-dependent transport of glutamate.</text>
</comment>
<evidence type="ECO:0000256" key="1">
    <source>
        <dbReference type="HAMAP-Rule" id="MF_02062"/>
    </source>
</evidence>
<keyword evidence="1" id="KW-0472">Membrane</keyword>
<feature type="transmembrane region" description="Helical" evidence="1">
    <location>
        <begin position="248"/>
        <end position="268"/>
    </location>
</feature>
<keyword evidence="4" id="KW-1185">Reference proteome</keyword>
<reference evidence="3 4" key="1">
    <citation type="submission" date="2020-10" db="EMBL/GenBank/DDBJ databases">
        <title>The genome sequence of Chitinilyticum litopenaei 4Y14.</title>
        <authorList>
            <person name="Liu Y."/>
        </authorList>
    </citation>
    <scope>NUCLEOTIDE SEQUENCE [LARGE SCALE GENOMIC DNA]</scope>
    <source>
        <strain evidence="3 4">4Y14</strain>
    </source>
</reference>
<evidence type="ECO:0000256" key="2">
    <source>
        <dbReference type="NCBIfam" id="TIGR00210"/>
    </source>
</evidence>